<keyword evidence="13" id="KW-1208">Phospholipid metabolism</keyword>
<feature type="transmembrane region" description="Helical" evidence="15">
    <location>
        <begin position="75"/>
        <end position="97"/>
    </location>
</feature>
<dbReference type="eggNOG" id="COG0558">
    <property type="taxonomic scope" value="Bacteria"/>
</dbReference>
<keyword evidence="17" id="KW-1185">Reference proteome</keyword>
<dbReference type="PANTHER" id="PTHR14269">
    <property type="entry name" value="CDP-DIACYLGLYCEROL--GLYCEROL-3-PHOSPHATE 3-PHOSPHATIDYLTRANSFERASE-RELATED"/>
    <property type="match status" value="1"/>
</dbReference>
<evidence type="ECO:0000256" key="4">
    <source>
        <dbReference type="ARBA" id="ARBA00010441"/>
    </source>
</evidence>
<proteinExistence type="inferred from homology"/>
<gene>
    <name evidence="16" type="ORF">HYPDE_37773</name>
</gene>
<keyword evidence="11 15" id="KW-0472">Membrane</keyword>
<dbReference type="EMBL" id="CP005587">
    <property type="protein sequence ID" value="AGK59226.1"/>
    <property type="molecule type" value="Genomic_DNA"/>
</dbReference>
<dbReference type="STRING" id="670307.HYPDE_37773"/>
<dbReference type="InterPro" id="IPR004570">
    <property type="entry name" value="Phosphatidylglycerol_P_synth"/>
</dbReference>
<organism evidence="16 17">
    <name type="scientific">Hyphomicrobium denitrificans 1NES1</name>
    <dbReference type="NCBI Taxonomy" id="670307"/>
    <lineage>
        <taxon>Bacteria</taxon>
        <taxon>Pseudomonadati</taxon>
        <taxon>Pseudomonadota</taxon>
        <taxon>Alphaproteobacteria</taxon>
        <taxon>Hyphomicrobiales</taxon>
        <taxon>Hyphomicrobiaceae</taxon>
        <taxon>Hyphomicrobium</taxon>
    </lineage>
</organism>
<dbReference type="PIRSF" id="PIRSF000847">
    <property type="entry name" value="Phos_ph_gly_syn"/>
    <property type="match status" value="1"/>
</dbReference>
<sequence length="173" mass="18879">MILVPVVFWLLLSGELQPAFLAFVIAGISDAVDGFLAKRFGWETELGAYLDPLADKLLIVCIFIALGVTGRLPSWLVILVVSRDVLIVIAVVLSWLLDHPTPMKPLAVSKMNTVVQIVLAGTVLADEAFLLNLRGPVQLLILLTAATTVASLAAYLRIWLRHMTYSETTDPKT</sequence>
<dbReference type="KEGG" id="hdt:HYPDE_37773"/>
<dbReference type="GO" id="GO:0008444">
    <property type="term" value="F:CDP-diacylglycerol-glycerol-3-phosphate 3-phosphatidyltransferase activity"/>
    <property type="evidence" value="ECO:0007669"/>
    <property type="project" value="UniProtKB-EC"/>
</dbReference>
<evidence type="ECO:0000256" key="7">
    <source>
        <dbReference type="ARBA" id="ARBA00022516"/>
    </source>
</evidence>
<dbReference type="HOGENOM" id="CLU_051314_6_2_5"/>
<evidence type="ECO:0000256" key="11">
    <source>
        <dbReference type="ARBA" id="ARBA00023136"/>
    </source>
</evidence>
<comment type="catalytic activity">
    <reaction evidence="14">
        <text>a CDP-1,2-diacyl-sn-glycerol + sn-glycerol 3-phosphate = a 1,2-diacyl-sn-glycero-3-phospho-(1'-sn-glycero-3'-phosphate) + CMP + H(+)</text>
        <dbReference type="Rhea" id="RHEA:12593"/>
        <dbReference type="ChEBI" id="CHEBI:15378"/>
        <dbReference type="ChEBI" id="CHEBI:57597"/>
        <dbReference type="ChEBI" id="CHEBI:58332"/>
        <dbReference type="ChEBI" id="CHEBI:60110"/>
        <dbReference type="ChEBI" id="CHEBI:60377"/>
        <dbReference type="EC" id="2.7.8.5"/>
    </reaction>
</comment>
<protein>
    <recommendedName>
        <fullName evidence="6">CDP-diacylglycerol--glycerol-3-phosphate 3-phosphatidyltransferase</fullName>
        <ecNumber evidence="5">2.7.8.5</ecNumber>
    </recommendedName>
</protein>
<evidence type="ECO:0000256" key="3">
    <source>
        <dbReference type="ARBA" id="ARBA00005189"/>
    </source>
</evidence>
<dbReference type="EC" id="2.7.8.5" evidence="5"/>
<accession>N0BFI6</accession>
<dbReference type="GO" id="GO:0046474">
    <property type="term" value="P:glycerophospholipid biosynthetic process"/>
    <property type="evidence" value="ECO:0007669"/>
    <property type="project" value="TreeGrafter"/>
</dbReference>
<evidence type="ECO:0000256" key="6">
    <source>
        <dbReference type="ARBA" id="ARBA00014944"/>
    </source>
</evidence>
<keyword evidence="10" id="KW-0443">Lipid metabolism</keyword>
<dbReference type="InterPro" id="IPR000462">
    <property type="entry name" value="CDP-OH_P_trans"/>
</dbReference>
<name>N0BFI6_9HYPH</name>
<dbReference type="FunFam" id="1.20.120.1760:FF:000033">
    <property type="entry name" value="CDP-alcohol phosphatidyltransferase"/>
    <property type="match status" value="1"/>
</dbReference>
<keyword evidence="12" id="KW-0594">Phospholipid biosynthesis</keyword>
<evidence type="ECO:0000256" key="5">
    <source>
        <dbReference type="ARBA" id="ARBA00013170"/>
    </source>
</evidence>
<evidence type="ECO:0000256" key="10">
    <source>
        <dbReference type="ARBA" id="ARBA00023098"/>
    </source>
</evidence>
<evidence type="ECO:0000313" key="17">
    <source>
        <dbReference type="Proteomes" id="UP000005952"/>
    </source>
</evidence>
<comment type="similarity">
    <text evidence="4">Belongs to the CDP-alcohol phosphatidyltransferase class-I family.</text>
</comment>
<dbReference type="AlphaFoldDB" id="N0BFI6"/>
<dbReference type="PANTHER" id="PTHR14269:SF62">
    <property type="entry name" value="CDP-DIACYLGLYCEROL--GLYCEROL-3-PHOSPHATE 3-PHOSPHATIDYLTRANSFERASE 1, CHLOROPLASTIC"/>
    <property type="match status" value="1"/>
</dbReference>
<feature type="transmembrane region" description="Helical" evidence="15">
    <location>
        <begin position="47"/>
        <end position="68"/>
    </location>
</feature>
<evidence type="ECO:0000256" key="13">
    <source>
        <dbReference type="ARBA" id="ARBA00023264"/>
    </source>
</evidence>
<comment type="pathway">
    <text evidence="3">Lipid metabolism.</text>
</comment>
<comment type="subcellular location">
    <subcellularLocation>
        <location evidence="1">Membrane</location>
        <topology evidence="1">Multi-pass membrane protein</topology>
    </subcellularLocation>
</comment>
<reference evidence="16 17" key="1">
    <citation type="journal article" date="2013" name="Genome Announc.">
        <title>Genome sequences for three denitrifying bacterial strains isolated from a uranium- and nitrate-contaminated subsurface environment.</title>
        <authorList>
            <person name="Venkatramanan R."/>
            <person name="Prakash O."/>
            <person name="Woyke T."/>
            <person name="Chain P."/>
            <person name="Goodwin L.A."/>
            <person name="Watson D."/>
            <person name="Brooks S."/>
            <person name="Kostka J.E."/>
            <person name="Green S.J."/>
        </authorList>
    </citation>
    <scope>NUCLEOTIDE SEQUENCE [LARGE SCALE GENOMIC DNA]</scope>
    <source>
        <strain evidence="16 17">1NES1</strain>
    </source>
</reference>
<keyword evidence="9 15" id="KW-1133">Transmembrane helix</keyword>
<dbReference type="GO" id="GO:0016020">
    <property type="term" value="C:membrane"/>
    <property type="evidence" value="ECO:0007669"/>
    <property type="project" value="UniProtKB-SubCell"/>
</dbReference>
<feature type="transmembrane region" description="Helical" evidence="15">
    <location>
        <begin position="137"/>
        <end position="156"/>
    </location>
</feature>
<evidence type="ECO:0000256" key="14">
    <source>
        <dbReference type="ARBA" id="ARBA00048586"/>
    </source>
</evidence>
<evidence type="ECO:0000256" key="8">
    <source>
        <dbReference type="ARBA" id="ARBA00022692"/>
    </source>
</evidence>
<dbReference type="Gene3D" id="1.20.120.1760">
    <property type="match status" value="1"/>
</dbReference>
<dbReference type="InterPro" id="IPR043130">
    <property type="entry name" value="CDP-OH_PTrfase_TM_dom"/>
</dbReference>
<dbReference type="Proteomes" id="UP000005952">
    <property type="component" value="Chromosome"/>
</dbReference>
<evidence type="ECO:0000256" key="12">
    <source>
        <dbReference type="ARBA" id="ARBA00023209"/>
    </source>
</evidence>
<evidence type="ECO:0000313" key="16">
    <source>
        <dbReference type="EMBL" id="AGK59226.1"/>
    </source>
</evidence>
<dbReference type="Pfam" id="PF01066">
    <property type="entry name" value="CDP-OH_P_transf"/>
    <property type="match status" value="1"/>
</dbReference>
<evidence type="ECO:0000256" key="1">
    <source>
        <dbReference type="ARBA" id="ARBA00004141"/>
    </source>
</evidence>
<evidence type="ECO:0000256" key="9">
    <source>
        <dbReference type="ARBA" id="ARBA00022989"/>
    </source>
</evidence>
<keyword evidence="8 15" id="KW-0812">Transmembrane</keyword>
<dbReference type="InterPro" id="IPR050324">
    <property type="entry name" value="CDP-alcohol_PTase-I"/>
</dbReference>
<evidence type="ECO:0000256" key="2">
    <source>
        <dbReference type="ARBA" id="ARBA00005042"/>
    </source>
</evidence>
<comment type="pathway">
    <text evidence="2">Phospholipid metabolism; phosphatidylglycerol biosynthesis; phosphatidylglycerol from CDP-diacylglycerol: step 1/2.</text>
</comment>
<keyword evidence="7" id="KW-0444">Lipid biosynthesis</keyword>
<keyword evidence="16" id="KW-0808">Transferase</keyword>
<evidence type="ECO:0000256" key="15">
    <source>
        <dbReference type="SAM" id="Phobius"/>
    </source>
</evidence>